<evidence type="ECO:0000313" key="1">
    <source>
        <dbReference type="EMBL" id="TKB52744.1"/>
    </source>
</evidence>
<evidence type="ECO:0000313" key="2">
    <source>
        <dbReference type="Proteomes" id="UP000305675"/>
    </source>
</evidence>
<name>A0A4U1BMU6_9GAMM</name>
<dbReference type="OrthoDB" id="5342505at2"/>
<sequence>MKGERLIRNEGAGLVHRSPVVPLGQNRLLFTLDFSD</sequence>
<accession>A0A4U1BMU6</accession>
<comment type="caution">
    <text evidence="1">The sequence shown here is derived from an EMBL/GenBank/DDBJ whole genome shotgun (WGS) entry which is preliminary data.</text>
</comment>
<protein>
    <submittedName>
        <fullName evidence="1">DUF1826 domain-containing protein</fullName>
    </submittedName>
</protein>
<organism evidence="1 2">
    <name type="scientific">Ferrimonas aestuarii</name>
    <dbReference type="NCBI Taxonomy" id="2569539"/>
    <lineage>
        <taxon>Bacteria</taxon>
        <taxon>Pseudomonadati</taxon>
        <taxon>Pseudomonadota</taxon>
        <taxon>Gammaproteobacteria</taxon>
        <taxon>Alteromonadales</taxon>
        <taxon>Ferrimonadaceae</taxon>
        <taxon>Ferrimonas</taxon>
    </lineage>
</organism>
<dbReference type="Pfam" id="PF08856">
    <property type="entry name" value="DUF1826"/>
    <property type="match status" value="1"/>
</dbReference>
<proteinExistence type="predicted"/>
<dbReference type="AlphaFoldDB" id="A0A4U1BMU6"/>
<dbReference type="InterPro" id="IPR014955">
    <property type="entry name" value="DUF1826"/>
</dbReference>
<dbReference type="EMBL" id="SWCJ01000014">
    <property type="protein sequence ID" value="TKB52744.1"/>
    <property type="molecule type" value="Genomic_DNA"/>
</dbReference>
<keyword evidence="2" id="KW-1185">Reference proteome</keyword>
<reference evidence="1 2" key="1">
    <citation type="submission" date="2019-04" db="EMBL/GenBank/DDBJ databases">
        <authorList>
            <person name="Hwang J.C."/>
        </authorList>
    </citation>
    <scope>NUCLEOTIDE SEQUENCE [LARGE SCALE GENOMIC DNA]</scope>
    <source>
        <strain evidence="1 2">IMCC35002</strain>
    </source>
</reference>
<gene>
    <name evidence="1" type="ORF">FCL42_15660</name>
</gene>
<dbReference type="Proteomes" id="UP000305675">
    <property type="component" value="Unassembled WGS sequence"/>
</dbReference>